<sequence>MRDSATSKSGHRASSSVSATRHCIRAAAAPRQWWAPWLKVKMLRGHRVTSSSAASGPYWRSSRLAEPYSSSTRRPAGMVVSPIVTSRVVVRASPCTGEVSRSSSSTASGMPSGSSSSSRRWSGRRCSNGIEPPSMPVTVSLPPVTMVNVNASMDSVPAVSPSAPTPAATRWEMASSAGSVRRRSISPVK</sequence>
<name>A0A654U5Z6_MYCTX</name>
<feature type="compositionally biased region" description="Basic residues" evidence="1">
    <location>
        <begin position="180"/>
        <end position="189"/>
    </location>
</feature>
<evidence type="ECO:0000313" key="2">
    <source>
        <dbReference type="EMBL" id="CFS06074.1"/>
    </source>
</evidence>
<dbReference type="AlphaFoldDB" id="A0A654U5Z6"/>
<feature type="region of interest" description="Disordered" evidence="1">
    <location>
        <begin position="94"/>
        <end position="138"/>
    </location>
</feature>
<protein>
    <submittedName>
        <fullName evidence="2">Uncharacterized protein</fullName>
    </submittedName>
</protein>
<proteinExistence type="predicted"/>
<dbReference type="EMBL" id="CGCX01002063">
    <property type="protein sequence ID" value="CFS06074.1"/>
    <property type="molecule type" value="Genomic_DNA"/>
</dbReference>
<dbReference type="Proteomes" id="UP000046680">
    <property type="component" value="Unassembled WGS sequence"/>
</dbReference>
<feature type="region of interest" description="Disordered" evidence="1">
    <location>
        <begin position="155"/>
        <end position="189"/>
    </location>
</feature>
<evidence type="ECO:0000313" key="3">
    <source>
        <dbReference type="Proteomes" id="UP000046680"/>
    </source>
</evidence>
<feature type="compositionally biased region" description="Low complexity" evidence="1">
    <location>
        <begin position="155"/>
        <end position="169"/>
    </location>
</feature>
<organism evidence="2 3">
    <name type="scientific">Mycobacterium tuberculosis</name>
    <dbReference type="NCBI Taxonomy" id="1773"/>
    <lineage>
        <taxon>Bacteria</taxon>
        <taxon>Bacillati</taxon>
        <taxon>Actinomycetota</taxon>
        <taxon>Actinomycetes</taxon>
        <taxon>Mycobacteriales</taxon>
        <taxon>Mycobacteriaceae</taxon>
        <taxon>Mycobacterium</taxon>
        <taxon>Mycobacterium tuberculosis complex</taxon>
    </lineage>
</organism>
<gene>
    <name evidence="2" type="ORF">ERS007657_03819</name>
</gene>
<reference evidence="2 3" key="1">
    <citation type="submission" date="2015-03" db="EMBL/GenBank/DDBJ databases">
        <authorList>
            <consortium name="Pathogen Informatics"/>
        </authorList>
    </citation>
    <scope>NUCLEOTIDE SEQUENCE [LARGE SCALE GENOMIC DNA]</scope>
    <source>
        <strain evidence="2 3">C09601061</strain>
    </source>
</reference>
<evidence type="ECO:0000256" key="1">
    <source>
        <dbReference type="SAM" id="MobiDB-lite"/>
    </source>
</evidence>
<accession>A0A654U5Z6</accession>
<feature type="compositionally biased region" description="Low complexity" evidence="1">
    <location>
        <begin position="94"/>
        <end position="129"/>
    </location>
</feature>